<organism evidence="4">
    <name type="scientific">Onchocerca flexuosa</name>
    <dbReference type="NCBI Taxonomy" id="387005"/>
    <lineage>
        <taxon>Eukaryota</taxon>
        <taxon>Metazoa</taxon>
        <taxon>Ecdysozoa</taxon>
        <taxon>Nematoda</taxon>
        <taxon>Chromadorea</taxon>
        <taxon>Rhabditida</taxon>
        <taxon>Spirurina</taxon>
        <taxon>Spiruromorpha</taxon>
        <taxon>Filarioidea</taxon>
        <taxon>Onchocercidae</taxon>
        <taxon>Onchocerca</taxon>
    </lineage>
</organism>
<sequence>MFTFRIILRIYLSLHIALPLASYSVAIEETDVERFFRLHGQPQGCGGQGNEVEKGLLDKDLLEVDKVGKVVEVVDMLLVHNYSHQRTMPDIWE</sequence>
<reference evidence="2 3" key="2">
    <citation type="submission" date="2018-11" db="EMBL/GenBank/DDBJ databases">
        <authorList>
            <consortium name="Pathogen Informatics"/>
        </authorList>
    </citation>
    <scope>NUCLEOTIDE SEQUENCE [LARGE SCALE GENOMIC DNA]</scope>
</reference>
<protein>
    <submittedName>
        <fullName evidence="4">Secreted protein</fullName>
    </submittedName>
</protein>
<name>A0A183H4H0_9BILA</name>
<accession>A0A183H4H0</accession>
<evidence type="ECO:0000313" key="2">
    <source>
        <dbReference type="EMBL" id="VDO32798.1"/>
    </source>
</evidence>
<evidence type="ECO:0000313" key="4">
    <source>
        <dbReference type="WBParaSite" id="OFLC_0000237901-mRNA-1"/>
    </source>
</evidence>
<dbReference type="EMBL" id="UZAJ01001359">
    <property type="protein sequence ID" value="VDO32798.1"/>
    <property type="molecule type" value="Genomic_DNA"/>
</dbReference>
<feature type="signal peptide" evidence="1">
    <location>
        <begin position="1"/>
        <end position="26"/>
    </location>
</feature>
<dbReference type="AlphaFoldDB" id="A0A183H4H0"/>
<keyword evidence="1" id="KW-0732">Signal</keyword>
<dbReference type="Proteomes" id="UP000267606">
    <property type="component" value="Unassembled WGS sequence"/>
</dbReference>
<dbReference type="WBParaSite" id="OFLC_0000237901-mRNA-1">
    <property type="protein sequence ID" value="OFLC_0000237901-mRNA-1"/>
    <property type="gene ID" value="OFLC_0000237901"/>
</dbReference>
<reference evidence="4" key="1">
    <citation type="submission" date="2016-06" db="UniProtKB">
        <authorList>
            <consortium name="WormBaseParasite"/>
        </authorList>
    </citation>
    <scope>IDENTIFICATION</scope>
</reference>
<proteinExistence type="predicted"/>
<evidence type="ECO:0000256" key="1">
    <source>
        <dbReference type="SAM" id="SignalP"/>
    </source>
</evidence>
<keyword evidence="3" id="KW-1185">Reference proteome</keyword>
<gene>
    <name evidence="2" type="ORF">OFLC_LOCUS2380</name>
</gene>
<evidence type="ECO:0000313" key="3">
    <source>
        <dbReference type="Proteomes" id="UP000267606"/>
    </source>
</evidence>
<feature type="chain" id="PRO_5044552379" evidence="1">
    <location>
        <begin position="27"/>
        <end position="93"/>
    </location>
</feature>